<keyword evidence="3 6" id="KW-0227">DNA damage</keyword>
<keyword evidence="4 6" id="KW-0378">Hydrolase</keyword>
<comment type="similarity">
    <text evidence="6">Belongs to the vsr family.</text>
</comment>
<dbReference type="Pfam" id="PF03852">
    <property type="entry name" value="Vsr"/>
    <property type="match status" value="1"/>
</dbReference>
<dbReference type="Proteomes" id="UP000448177">
    <property type="component" value="Unassembled WGS sequence"/>
</dbReference>
<dbReference type="AlphaFoldDB" id="A0A844KEA8"/>
<keyword evidence="8" id="KW-1185">Reference proteome</keyword>
<evidence type="ECO:0000313" key="8">
    <source>
        <dbReference type="Proteomes" id="UP000448177"/>
    </source>
</evidence>
<dbReference type="RefSeq" id="WP_055157739.1">
    <property type="nucleotide sequence ID" value="NZ_JAJBOB010000010.1"/>
</dbReference>
<comment type="caution">
    <text evidence="7">The sequence shown here is derived from an EMBL/GenBank/DDBJ whole genome shotgun (WGS) entry which is preliminary data.</text>
</comment>
<evidence type="ECO:0000256" key="5">
    <source>
        <dbReference type="ARBA" id="ARBA00023204"/>
    </source>
</evidence>
<dbReference type="PIRSF" id="PIRSF018267">
    <property type="entry name" value="VSR_endonuc"/>
    <property type="match status" value="1"/>
</dbReference>
<reference evidence="7 8" key="1">
    <citation type="journal article" date="2019" name="Nat. Med.">
        <title>A library of human gut bacterial isolates paired with longitudinal multiomics data enables mechanistic microbiome research.</title>
        <authorList>
            <person name="Poyet M."/>
            <person name="Groussin M."/>
            <person name="Gibbons S.M."/>
            <person name="Avila-Pacheco J."/>
            <person name="Jiang X."/>
            <person name="Kearney S.M."/>
            <person name="Perrotta A.R."/>
            <person name="Berdy B."/>
            <person name="Zhao S."/>
            <person name="Lieberman T.D."/>
            <person name="Swanson P.K."/>
            <person name="Smith M."/>
            <person name="Roesemann S."/>
            <person name="Alexander J.E."/>
            <person name="Rich S.A."/>
            <person name="Livny J."/>
            <person name="Vlamakis H."/>
            <person name="Clish C."/>
            <person name="Bullock K."/>
            <person name="Deik A."/>
            <person name="Scott J."/>
            <person name="Pierce K.A."/>
            <person name="Xavier R.J."/>
            <person name="Alm E.J."/>
        </authorList>
    </citation>
    <scope>NUCLEOTIDE SEQUENCE [LARGE SCALE GENOMIC DNA]</scope>
    <source>
        <strain evidence="7 8">BIOML-A1</strain>
    </source>
</reference>
<dbReference type="CDD" id="cd00221">
    <property type="entry name" value="Vsr"/>
    <property type="match status" value="1"/>
</dbReference>
<comment type="function">
    <text evidence="6">May nick specific sequences that contain T:G mispairs resulting from m5C-deamination.</text>
</comment>
<dbReference type="SUPFAM" id="SSF52980">
    <property type="entry name" value="Restriction endonuclease-like"/>
    <property type="match status" value="1"/>
</dbReference>
<dbReference type="InterPro" id="IPR011335">
    <property type="entry name" value="Restrct_endonuc-II-like"/>
</dbReference>
<dbReference type="GO" id="GO:0016787">
    <property type="term" value="F:hydrolase activity"/>
    <property type="evidence" value="ECO:0007669"/>
    <property type="project" value="UniProtKB-KW"/>
</dbReference>
<organism evidence="7 8">
    <name type="scientific">Mediterraneibacter faecis</name>
    <dbReference type="NCBI Taxonomy" id="592978"/>
    <lineage>
        <taxon>Bacteria</taxon>
        <taxon>Bacillati</taxon>
        <taxon>Bacillota</taxon>
        <taxon>Clostridia</taxon>
        <taxon>Lachnospirales</taxon>
        <taxon>Lachnospiraceae</taxon>
        <taxon>Mediterraneibacter</taxon>
    </lineage>
</organism>
<dbReference type="GO" id="GO:0006298">
    <property type="term" value="P:mismatch repair"/>
    <property type="evidence" value="ECO:0007669"/>
    <property type="project" value="UniProtKB-UniRule"/>
</dbReference>
<name>A0A844KEA8_9FIRM</name>
<dbReference type="EC" id="3.1.-.-" evidence="6"/>
<gene>
    <name evidence="7" type="primary">vsr</name>
    <name evidence="7" type="ORF">GMD21_09255</name>
</gene>
<evidence type="ECO:0000256" key="2">
    <source>
        <dbReference type="ARBA" id="ARBA00022759"/>
    </source>
</evidence>
<dbReference type="GO" id="GO:0004519">
    <property type="term" value="F:endonuclease activity"/>
    <property type="evidence" value="ECO:0007669"/>
    <property type="project" value="UniProtKB-KW"/>
</dbReference>
<dbReference type="GeneID" id="303259476"/>
<evidence type="ECO:0000256" key="6">
    <source>
        <dbReference type="PIRNR" id="PIRNR018267"/>
    </source>
</evidence>
<protein>
    <recommendedName>
        <fullName evidence="6">Very short patch repair endonuclease</fullName>
        <ecNumber evidence="6">3.1.-.-</ecNumber>
    </recommendedName>
</protein>
<keyword evidence="2 6" id="KW-0255">Endonuclease</keyword>
<keyword evidence="1 6" id="KW-0540">Nuclease</keyword>
<accession>A0A844KEA8</accession>
<evidence type="ECO:0000256" key="1">
    <source>
        <dbReference type="ARBA" id="ARBA00022722"/>
    </source>
</evidence>
<evidence type="ECO:0000256" key="4">
    <source>
        <dbReference type="ARBA" id="ARBA00022801"/>
    </source>
</evidence>
<dbReference type="InterPro" id="IPR004603">
    <property type="entry name" value="DNA_mismatch_endonuc_vsr"/>
</dbReference>
<evidence type="ECO:0000313" key="7">
    <source>
        <dbReference type="EMBL" id="MTR76856.1"/>
    </source>
</evidence>
<evidence type="ECO:0000256" key="3">
    <source>
        <dbReference type="ARBA" id="ARBA00022763"/>
    </source>
</evidence>
<keyword evidence="5 6" id="KW-0234">DNA repair</keyword>
<sequence>MDIKSPEERSKNMAAIHSKNTKPEIYLRKLLFAKGYRYGVNSKSVPGHPDIYMKKYNTAIFVHGCFWHRHEGCKYAYMPKSKIEFWQKKFSANVNRDKIVRKELQELKIKQLIIWECTIKEMKKDEIYRDKIVGQIIDFFGELDYFREI</sequence>
<dbReference type="NCBIfam" id="TIGR00632">
    <property type="entry name" value="vsr"/>
    <property type="match status" value="1"/>
</dbReference>
<proteinExistence type="inferred from homology"/>
<dbReference type="Gene3D" id="3.40.960.10">
    <property type="entry name" value="VSR Endonuclease"/>
    <property type="match status" value="1"/>
</dbReference>
<dbReference type="EMBL" id="WNAF01000005">
    <property type="protein sequence ID" value="MTR76856.1"/>
    <property type="molecule type" value="Genomic_DNA"/>
</dbReference>